<dbReference type="Pfam" id="PF07521">
    <property type="entry name" value="RMMBL"/>
    <property type="match status" value="1"/>
</dbReference>
<feature type="binding site" evidence="12">
    <location>
        <position position="241"/>
    </location>
    <ligand>
        <name>Zn(2+)</name>
        <dbReference type="ChEBI" id="CHEBI:29105"/>
        <label>2</label>
    </ligand>
</feature>
<dbReference type="SUPFAM" id="SSF54814">
    <property type="entry name" value="Prokaryotic type KH domain (KH-domain type II)"/>
    <property type="match status" value="1"/>
</dbReference>
<comment type="caution">
    <text evidence="16">The sequence shown here is derived from an EMBL/GenBank/DDBJ whole genome shotgun (WGS) entry which is preliminary data.</text>
</comment>
<dbReference type="Gene3D" id="3.60.15.10">
    <property type="entry name" value="Ribonuclease Z/Hydroxyacylglutathione hydrolase-like"/>
    <property type="match status" value="1"/>
</dbReference>
<evidence type="ECO:0000256" key="12">
    <source>
        <dbReference type="HAMAP-Rule" id="MF_00870"/>
    </source>
</evidence>
<keyword evidence="10 12" id="KW-0238">DNA-binding</keyword>
<comment type="caution">
    <text evidence="12">Lacks conserved residue(s) required for the propagation of feature annotation.</text>
</comment>
<dbReference type="GO" id="GO:0008270">
    <property type="term" value="F:zinc ion binding"/>
    <property type="evidence" value="ECO:0007669"/>
    <property type="project" value="UniProtKB-UniRule"/>
</dbReference>
<feature type="region of interest" description="Beta-Casp" evidence="12">
    <location>
        <begin position="379"/>
        <end position="572"/>
    </location>
</feature>
<dbReference type="GO" id="GO:0004532">
    <property type="term" value="F:RNA exonuclease activity"/>
    <property type="evidence" value="ECO:0007669"/>
    <property type="project" value="UniProtKB-UniRule"/>
</dbReference>
<dbReference type="InterPro" id="IPR022712">
    <property type="entry name" value="Beta_Casp"/>
</dbReference>
<evidence type="ECO:0000256" key="9">
    <source>
        <dbReference type="ARBA" id="ARBA00023015"/>
    </source>
</evidence>
<dbReference type="GO" id="GO:0004521">
    <property type="term" value="F:RNA endonuclease activity"/>
    <property type="evidence" value="ECO:0007669"/>
    <property type="project" value="UniProtKB-UniRule"/>
</dbReference>
<dbReference type="PROSITE" id="PS50084">
    <property type="entry name" value="KH_TYPE_1"/>
    <property type="match status" value="1"/>
</dbReference>
<evidence type="ECO:0000256" key="8">
    <source>
        <dbReference type="ARBA" id="ARBA00022884"/>
    </source>
</evidence>
<feature type="domain" description="Metallo-beta-lactamase" evidence="13">
    <location>
        <begin position="191"/>
        <end position="385"/>
    </location>
</feature>
<dbReference type="InterPro" id="IPR050698">
    <property type="entry name" value="MBL"/>
</dbReference>
<keyword evidence="5 12" id="KW-0378">Hydrolase</keyword>
<dbReference type="InterPro" id="IPR036866">
    <property type="entry name" value="RibonucZ/Hydroxyglut_hydro"/>
</dbReference>
<dbReference type="EMBL" id="RXIH01000031">
    <property type="protein sequence ID" value="RZN56052.1"/>
    <property type="molecule type" value="Genomic_DNA"/>
</dbReference>
<accession>A0A523BH23</accession>
<dbReference type="CDD" id="cd22532">
    <property type="entry name" value="KH-II_CPSF_arch_rpt1"/>
    <property type="match status" value="1"/>
</dbReference>
<dbReference type="AlphaFoldDB" id="A0A523BH23"/>
<feature type="binding site" evidence="12">
    <location>
        <position position="347"/>
    </location>
    <ligand>
        <name>Zn(2+)</name>
        <dbReference type="ChEBI" id="CHEBI:29105"/>
        <label>2</label>
    </ligand>
</feature>
<keyword evidence="4 12" id="KW-0255">Endonuclease</keyword>
<keyword evidence="8 12" id="KW-0694">RNA-binding</keyword>
<dbReference type="Pfam" id="PF16661">
    <property type="entry name" value="Lactamase_B_6"/>
    <property type="match status" value="1"/>
</dbReference>
<dbReference type="GO" id="GO:0003723">
    <property type="term" value="F:RNA binding"/>
    <property type="evidence" value="ECO:0007669"/>
    <property type="project" value="UniProtKB-UniRule"/>
</dbReference>
<feature type="binding site" evidence="12">
    <location>
        <position position="239"/>
    </location>
    <ligand>
        <name>Zn(2+)</name>
        <dbReference type="ChEBI" id="CHEBI:29105"/>
        <label>1</label>
    </ligand>
</feature>
<feature type="region of interest" description="KHa" evidence="12">
    <location>
        <begin position="2"/>
        <end position="69"/>
    </location>
</feature>
<dbReference type="Gene3D" id="3.40.50.10890">
    <property type="match status" value="1"/>
</dbReference>
<organism evidence="16 18">
    <name type="scientific">Thermoproteota archaeon</name>
    <dbReference type="NCBI Taxonomy" id="2056631"/>
    <lineage>
        <taxon>Archaea</taxon>
        <taxon>Thermoproteota</taxon>
    </lineage>
</organism>
<feature type="domain" description="Beta-Casp" evidence="14">
    <location>
        <begin position="416"/>
        <end position="540"/>
    </location>
</feature>
<keyword evidence="3 12" id="KW-0479">Metal-binding</keyword>
<evidence type="ECO:0000313" key="15">
    <source>
        <dbReference type="EMBL" id="RZN56052.1"/>
    </source>
</evidence>
<dbReference type="EMBL" id="QNVI01000020">
    <property type="protein sequence ID" value="TDA39780.1"/>
    <property type="molecule type" value="Genomic_DNA"/>
</dbReference>
<feature type="region of interest" description="Metallo-beta-lactamase C-terminus" evidence="12">
    <location>
        <begin position="573"/>
        <end position="631"/>
    </location>
</feature>
<evidence type="ECO:0000313" key="17">
    <source>
        <dbReference type="Proteomes" id="UP000316080"/>
    </source>
</evidence>
<dbReference type="NCBIfam" id="TIGR03675">
    <property type="entry name" value="arCOG00543"/>
    <property type="match status" value="1"/>
</dbReference>
<feature type="region of interest" description="KHb" evidence="12">
    <location>
        <begin position="70"/>
        <end position="137"/>
    </location>
</feature>
<dbReference type="InterPro" id="IPR009019">
    <property type="entry name" value="KH_sf_prok-type"/>
</dbReference>
<evidence type="ECO:0000313" key="18">
    <source>
        <dbReference type="Proteomes" id="UP000317265"/>
    </source>
</evidence>
<name>A0A523BH23_9CREN</name>
<evidence type="ECO:0000256" key="10">
    <source>
        <dbReference type="ARBA" id="ARBA00023125"/>
    </source>
</evidence>
<feature type="binding site" evidence="12">
    <location>
        <position position="242"/>
    </location>
    <ligand>
        <name>Zn(2+)</name>
        <dbReference type="ChEBI" id="CHEBI:29105"/>
        <label>2</label>
    </ligand>
</feature>
<dbReference type="Pfam" id="PF17214">
    <property type="entry name" value="KH_TffA"/>
    <property type="match status" value="1"/>
</dbReference>
<keyword evidence="2 12" id="KW-0540">Nuclease</keyword>
<comment type="function">
    <text evidence="12">Terminates transcription on the whole genome. Termination is linked to FttA-mediated RNA cleavage and does not require NTP hydrolysis. Cleaves endonucleolytically at the RNA exit channel of RNA polymerase (RNAP); the 5'-3' exonuclease activity of this protein degrades the nascent RNA released from RNAP.</text>
</comment>
<feature type="binding site" evidence="12">
    <location>
        <position position="237"/>
    </location>
    <ligand>
        <name>Zn(2+)</name>
        <dbReference type="ChEBI" id="CHEBI:29105"/>
        <label>1</label>
    </ligand>
</feature>
<dbReference type="Proteomes" id="UP000317265">
    <property type="component" value="Unassembled WGS sequence"/>
</dbReference>
<evidence type="ECO:0000256" key="4">
    <source>
        <dbReference type="ARBA" id="ARBA00022759"/>
    </source>
</evidence>
<dbReference type="HAMAP" id="MF_00870">
    <property type="entry name" value="FttA"/>
    <property type="match status" value="1"/>
</dbReference>
<dbReference type="GO" id="GO:0006353">
    <property type="term" value="P:DNA-templated transcription termination"/>
    <property type="evidence" value="ECO:0007669"/>
    <property type="project" value="UniProtKB-UniRule"/>
</dbReference>
<protein>
    <recommendedName>
        <fullName evidence="12">Transcription termination factor FttA</fullName>
        <ecNumber evidence="12">3.1.-.-</ecNumber>
    </recommendedName>
</protein>
<evidence type="ECO:0000256" key="11">
    <source>
        <dbReference type="ARBA" id="ARBA00023163"/>
    </source>
</evidence>
<evidence type="ECO:0000259" key="14">
    <source>
        <dbReference type="SMART" id="SM01027"/>
    </source>
</evidence>
<comment type="similarity">
    <text evidence="12">Belongs to the metallo-beta-lactamase superfamily. RNA-metabolizing metallo-beta-lactamase-like family. FttA subfamily.</text>
</comment>
<keyword evidence="9 12" id="KW-0805">Transcription regulation</keyword>
<dbReference type="Gene3D" id="3.30.300.20">
    <property type="match status" value="1"/>
</dbReference>
<comment type="cofactor">
    <cofactor evidence="12">
        <name>Zn(2+)</name>
        <dbReference type="ChEBI" id="CHEBI:29105"/>
    </cofactor>
    <text evidence="12">Binds 2 Zn(2+) ions, which are required for nuclease activity.</text>
</comment>
<evidence type="ECO:0000259" key="13">
    <source>
        <dbReference type="SMART" id="SM00849"/>
    </source>
</evidence>
<dbReference type="InterPro" id="IPR011108">
    <property type="entry name" value="RMMBL"/>
</dbReference>
<evidence type="ECO:0000256" key="6">
    <source>
        <dbReference type="ARBA" id="ARBA00022833"/>
    </source>
</evidence>
<dbReference type="Proteomes" id="UP000316080">
    <property type="component" value="Unassembled WGS sequence"/>
</dbReference>
<feature type="binding site" evidence="12">
    <location>
        <position position="598"/>
    </location>
    <ligand>
        <name>Zn(2+)</name>
        <dbReference type="ChEBI" id="CHEBI:29105"/>
        <label>2</label>
    </ligand>
</feature>
<evidence type="ECO:0000256" key="3">
    <source>
        <dbReference type="ARBA" id="ARBA00022723"/>
    </source>
</evidence>
<reference evidence="15 17" key="2">
    <citation type="journal article" date="2019" name="Nat. Microbiol.">
        <title>Wide diversity of methane and short-chain alkane metabolisms in uncultured archaea.</title>
        <authorList>
            <person name="Borrel G."/>
            <person name="Adam P.S."/>
            <person name="McKay L.J."/>
            <person name="Chen L.X."/>
            <person name="Sierra-Garcia I.N."/>
            <person name="Sieber C.M."/>
            <person name="Letourneur Q."/>
            <person name="Ghozlane A."/>
            <person name="Andersen G.L."/>
            <person name="Li W.J."/>
            <person name="Hallam S.J."/>
            <person name="Muyzer G."/>
            <person name="de Oliveira V.M."/>
            <person name="Inskeep W.P."/>
            <person name="Banfield J.F."/>
            <person name="Gribaldo S."/>
        </authorList>
    </citation>
    <scope>NUCLEOTIDE SEQUENCE [LARGE SCALE GENOMIC DNA]</scope>
    <source>
        <strain evidence="15">Verst-YHS</strain>
    </source>
</reference>
<dbReference type="SMART" id="SM01027">
    <property type="entry name" value="Beta-Casp"/>
    <property type="match status" value="1"/>
</dbReference>
<dbReference type="InterPro" id="IPR001279">
    <property type="entry name" value="Metallo-B-lactamas"/>
</dbReference>
<gene>
    <name evidence="12" type="primary">fttA</name>
    <name evidence="16" type="ORF">DSO09_01740</name>
    <name evidence="15" type="ORF">EF809_03645</name>
</gene>
<dbReference type="Gene3D" id="3.30.300.230">
    <property type="match status" value="1"/>
</dbReference>
<dbReference type="GO" id="GO:0003677">
    <property type="term" value="F:DNA binding"/>
    <property type="evidence" value="ECO:0007669"/>
    <property type="project" value="UniProtKB-KW"/>
</dbReference>
<comment type="subunit">
    <text evidence="12">Homodimer. Interacts with RNA polymerase (RNAP), interacts with the Spt4-Spt5 complex.</text>
</comment>
<evidence type="ECO:0000256" key="5">
    <source>
        <dbReference type="ARBA" id="ARBA00022801"/>
    </source>
</evidence>
<dbReference type="CDD" id="cd16295">
    <property type="entry name" value="TTHA0252-CPSF-like_MBL-fold"/>
    <property type="match status" value="1"/>
</dbReference>
<dbReference type="InterPro" id="IPR015946">
    <property type="entry name" value="KH_dom-like_a/b"/>
</dbReference>
<dbReference type="PANTHER" id="PTHR11203">
    <property type="entry name" value="CLEAVAGE AND POLYADENYLATION SPECIFICITY FACTOR FAMILY MEMBER"/>
    <property type="match status" value="1"/>
</dbReference>
<evidence type="ECO:0000256" key="1">
    <source>
        <dbReference type="ARBA" id="ARBA00022472"/>
    </source>
</evidence>
<dbReference type="PANTHER" id="PTHR11203:SF51">
    <property type="entry name" value="CLEAVAGE AND POLYADENYLATION SPECIFICITY FACTOR"/>
    <property type="match status" value="1"/>
</dbReference>
<evidence type="ECO:0000256" key="2">
    <source>
        <dbReference type="ARBA" id="ARBA00022722"/>
    </source>
</evidence>
<evidence type="ECO:0000313" key="16">
    <source>
        <dbReference type="EMBL" id="TDA39780.1"/>
    </source>
</evidence>
<dbReference type="EC" id="3.1.-.-" evidence="12"/>
<feature type="binding site" evidence="12">
    <location>
        <position position="347"/>
    </location>
    <ligand>
        <name>Zn(2+)</name>
        <dbReference type="ChEBI" id="CHEBI:29105"/>
        <label>1</label>
    </ligand>
</feature>
<keyword evidence="6 12" id="KW-0862">Zinc</keyword>
<evidence type="ECO:0000256" key="7">
    <source>
        <dbReference type="ARBA" id="ARBA00022839"/>
    </source>
</evidence>
<keyword evidence="1 12" id="KW-0806">Transcription termination</keyword>
<proteinExistence type="inferred from homology"/>
<dbReference type="SUPFAM" id="SSF56281">
    <property type="entry name" value="Metallo-hydrolase/oxidoreductase"/>
    <property type="match status" value="1"/>
</dbReference>
<dbReference type="InterPro" id="IPR019975">
    <property type="entry name" value="aCPSF1"/>
</dbReference>
<dbReference type="InterPro" id="IPR033769">
    <property type="entry name" value="TffA_KH"/>
</dbReference>
<feature type="binding site" evidence="12">
    <location>
        <position position="324"/>
    </location>
    <ligand>
        <name>Zn(2+)</name>
        <dbReference type="ChEBI" id="CHEBI:29105"/>
        <label>1</label>
    </ligand>
</feature>
<keyword evidence="7 12" id="KW-0269">Exonuclease</keyword>
<keyword evidence="11" id="KW-0804">Transcription</keyword>
<dbReference type="SMART" id="SM00849">
    <property type="entry name" value="Lactamase_B"/>
    <property type="match status" value="1"/>
</dbReference>
<sequence length="631" mass="70610">MINTLSEIKKIITKEIPQEANITKIEYEGPFVVVYVKNLSAVIEKNELIKKIAHEIKKRIIIRADPSSRKTKEEAKAIIENLIPKEAELVDIKFDEETGEVMILAKNLGLVIGKSGSTLKEIASSTGWRPNIIRAPPLKSKIIDQTIYFLDKESEYRLKFLRNIGMRIHRPMLYKNGIVTISALGGFREVGRQAILVETSNSKVLIDCGIKPTSTVDEFPLLEELDIEELDAVIVTHAHLDHCGFIPFLFKYGYNGPVYCTKPTRNLMTLLQLDYLDVATKEGKPMPYGLKEVKKTLLSTIPLDYGEVTDIAPDIRLTFHNAGHILGSTIVHLHIGEGLHNIVYTGDFKYAKTRLLEPASSSFPRVETLIMESTYGAPNDVMPSREETERLFLEYIKTTIERGGKVLIPVLAVGRAQEIMLVIDEAMRLGAIPKVPVYIEGMLQEVTAIHTAYPENLARDLRNRIFHKGENPFLSEQFISVDDKNARPEIAEGGPCIIMATSGMLTGGPALEYFKLLASDSKNTMIFVSYQIEGTLGRSILRGVREVTLTDSSGKINVIEVKMDVKALDGFSGHSDRKQLLRFINNLSVKPKQIVIVHGEESKCLSLAETIYKLFRINTIVPNVGEKIRVV</sequence>
<dbReference type="Pfam" id="PF10996">
    <property type="entry name" value="Beta-Casp"/>
    <property type="match status" value="1"/>
</dbReference>
<reference evidence="16 18" key="1">
    <citation type="journal article" date="2019" name="Nat. Microbiol.">
        <title>Expanding anaerobic alkane metabolism in the domain of Archaea.</title>
        <authorList>
            <person name="Wang Y."/>
            <person name="Wegener G."/>
            <person name="Hou J."/>
            <person name="Wang F."/>
            <person name="Xiao X."/>
        </authorList>
    </citation>
    <scope>NUCLEOTIDE SEQUENCE [LARGE SCALE GENOMIC DNA]</scope>
    <source>
        <strain evidence="16">WYZ-LMO11</strain>
    </source>
</reference>